<dbReference type="Gene3D" id="1.10.510.10">
    <property type="entry name" value="Transferase(Phosphotransferase) domain 1"/>
    <property type="match status" value="1"/>
</dbReference>
<dbReference type="FunCoup" id="A2FT39">
    <property type="interactions" value="536"/>
</dbReference>
<dbReference type="PANTHER" id="PTHR45832">
    <property type="entry name" value="SERINE/THREONINE-PROTEIN KINASE SAMKA-RELATED-RELATED"/>
    <property type="match status" value="1"/>
</dbReference>
<dbReference type="PROSITE" id="PS50011">
    <property type="entry name" value="PROTEIN_KINASE_DOM"/>
    <property type="match status" value="1"/>
</dbReference>
<dbReference type="InterPro" id="IPR011009">
    <property type="entry name" value="Kinase-like_dom_sf"/>
</dbReference>
<dbReference type="InParanoid" id="A2FT39"/>
<dbReference type="GO" id="GO:0004674">
    <property type="term" value="F:protein serine/threonine kinase activity"/>
    <property type="evidence" value="ECO:0000318"/>
    <property type="project" value="GO_Central"/>
</dbReference>
<keyword evidence="2" id="KW-0808">Transferase</keyword>
<dbReference type="SMART" id="SM00285">
    <property type="entry name" value="PBD"/>
    <property type="match status" value="2"/>
</dbReference>
<evidence type="ECO:0000256" key="3">
    <source>
        <dbReference type="ARBA" id="ARBA00022741"/>
    </source>
</evidence>
<sequence>MRRKQKEHVISLPIDAKLHVHITLDTNRVYHNIPRSMLPAFSRESAGTVINDSNFDPAVLPNQVRIVNGHSISRLVDVEHVLHVTVDQEKGFVGLPPELERAVKASGISHQDIIKNPENAVNVINFLNNGNENLPLPVAENISQELPPAESVIKIGNPLPLLQDLTKIDEGSTCTVYHAEFQGKLIAVKEMLLTDKTEKVLIDETRLMSTMHDPHIIEFYDAYRDGDKLWILMELMDGGSLTNIATFCECQEPHIAFFAKEILLALKYLRSQNKIHRDIKTDNALLTSDGHVKIADFGYTVQLSEHNDKRRSIVGTPYWMAPELIQATPYNYSVDIWSLGILCRELAEGEPPYVSEPPMKALFLIVSKGIPEISNKKERSPEFLDFLSKCLERDPEKRPTAAELLEHPFIKTACPIKFISPLINLAKQLANNEDFESF</sequence>
<reference evidence="8" key="1">
    <citation type="submission" date="2006-10" db="EMBL/GenBank/DDBJ databases">
        <authorList>
            <person name="Amadeo P."/>
            <person name="Zhao Q."/>
            <person name="Wortman J."/>
            <person name="Fraser-Liggett C."/>
            <person name="Carlton J."/>
        </authorList>
    </citation>
    <scope>NUCLEOTIDE SEQUENCE</scope>
    <source>
        <strain evidence="8">G3</strain>
    </source>
</reference>
<dbReference type="RefSeq" id="XP_001304845.1">
    <property type="nucleotide sequence ID" value="XM_001304844.1"/>
</dbReference>
<keyword evidence="9" id="KW-1185">Reference proteome</keyword>
<accession>A2FT39</accession>
<keyword evidence="3" id="KW-0547">Nucleotide-binding</keyword>
<keyword evidence="4" id="KW-0067">ATP-binding</keyword>
<dbReference type="InterPro" id="IPR036936">
    <property type="entry name" value="CRIB_dom_sf"/>
</dbReference>
<dbReference type="PANTHER" id="PTHR45832:SF22">
    <property type="entry name" value="SERINE_THREONINE-PROTEIN KINASE SAMKA-RELATED"/>
    <property type="match status" value="1"/>
</dbReference>
<keyword evidence="8" id="KW-0418">Kinase</keyword>
<evidence type="ECO:0000256" key="2">
    <source>
        <dbReference type="ARBA" id="ARBA00022679"/>
    </source>
</evidence>
<dbReference type="InterPro" id="IPR000719">
    <property type="entry name" value="Prot_kinase_dom"/>
</dbReference>
<comment type="catalytic activity">
    <reaction evidence="6">
        <text>L-seryl-[protein] + ATP = O-phospho-L-seryl-[protein] + ADP + H(+)</text>
        <dbReference type="Rhea" id="RHEA:17989"/>
        <dbReference type="Rhea" id="RHEA-COMP:9863"/>
        <dbReference type="Rhea" id="RHEA-COMP:11604"/>
        <dbReference type="ChEBI" id="CHEBI:15378"/>
        <dbReference type="ChEBI" id="CHEBI:29999"/>
        <dbReference type="ChEBI" id="CHEBI:30616"/>
        <dbReference type="ChEBI" id="CHEBI:83421"/>
        <dbReference type="ChEBI" id="CHEBI:456216"/>
        <dbReference type="EC" id="2.7.11.1"/>
    </reaction>
</comment>
<dbReference type="InterPro" id="IPR051931">
    <property type="entry name" value="PAK3-like"/>
</dbReference>
<dbReference type="InterPro" id="IPR000095">
    <property type="entry name" value="CRIB_dom"/>
</dbReference>
<evidence type="ECO:0000256" key="4">
    <source>
        <dbReference type="ARBA" id="ARBA00022840"/>
    </source>
</evidence>
<dbReference type="KEGG" id="tva:4749621"/>
<gene>
    <name evidence="8" type="ORF">TVAG_442880</name>
</gene>
<dbReference type="OrthoDB" id="2914378at2759"/>
<evidence type="ECO:0000256" key="6">
    <source>
        <dbReference type="ARBA" id="ARBA00048679"/>
    </source>
</evidence>
<dbReference type="EMBL" id="DS114002">
    <property type="protein sequence ID" value="EAX91915.1"/>
    <property type="molecule type" value="Genomic_DNA"/>
</dbReference>
<dbReference type="SMART" id="SM00220">
    <property type="entry name" value="S_TKc"/>
    <property type="match status" value="1"/>
</dbReference>
<evidence type="ECO:0000259" key="7">
    <source>
        <dbReference type="PROSITE" id="PS50011"/>
    </source>
</evidence>
<dbReference type="AlphaFoldDB" id="A2FT39"/>
<dbReference type="GO" id="GO:0005737">
    <property type="term" value="C:cytoplasm"/>
    <property type="evidence" value="ECO:0000318"/>
    <property type="project" value="GO_Central"/>
</dbReference>
<evidence type="ECO:0000313" key="8">
    <source>
        <dbReference type="EMBL" id="EAX91915.1"/>
    </source>
</evidence>
<reference evidence="8" key="2">
    <citation type="journal article" date="2007" name="Science">
        <title>Draft genome sequence of the sexually transmitted pathogen Trichomonas vaginalis.</title>
        <authorList>
            <person name="Carlton J.M."/>
            <person name="Hirt R.P."/>
            <person name="Silva J.C."/>
            <person name="Delcher A.L."/>
            <person name="Schatz M."/>
            <person name="Zhao Q."/>
            <person name="Wortman J.R."/>
            <person name="Bidwell S.L."/>
            <person name="Alsmark U.C.M."/>
            <person name="Besteiro S."/>
            <person name="Sicheritz-Ponten T."/>
            <person name="Noel C.J."/>
            <person name="Dacks J.B."/>
            <person name="Foster P.G."/>
            <person name="Simillion C."/>
            <person name="Van de Peer Y."/>
            <person name="Miranda-Saavedra D."/>
            <person name="Barton G.J."/>
            <person name="Westrop G.D."/>
            <person name="Mueller S."/>
            <person name="Dessi D."/>
            <person name="Fiori P.L."/>
            <person name="Ren Q."/>
            <person name="Paulsen I."/>
            <person name="Zhang H."/>
            <person name="Bastida-Corcuera F.D."/>
            <person name="Simoes-Barbosa A."/>
            <person name="Brown M.T."/>
            <person name="Hayes R.D."/>
            <person name="Mukherjee M."/>
            <person name="Okumura C.Y."/>
            <person name="Schneider R."/>
            <person name="Smith A.J."/>
            <person name="Vanacova S."/>
            <person name="Villalvazo M."/>
            <person name="Haas B.J."/>
            <person name="Pertea M."/>
            <person name="Feldblyum T.V."/>
            <person name="Utterback T.R."/>
            <person name="Shu C.L."/>
            <person name="Osoegawa K."/>
            <person name="de Jong P.J."/>
            <person name="Hrdy I."/>
            <person name="Horvathova L."/>
            <person name="Zubacova Z."/>
            <person name="Dolezal P."/>
            <person name="Malik S.B."/>
            <person name="Logsdon J.M. Jr."/>
            <person name="Henze K."/>
            <person name="Gupta A."/>
            <person name="Wang C.C."/>
            <person name="Dunne R.L."/>
            <person name="Upcroft J.A."/>
            <person name="Upcroft P."/>
            <person name="White O."/>
            <person name="Salzberg S.L."/>
            <person name="Tang P."/>
            <person name="Chiu C.-H."/>
            <person name="Lee Y.-S."/>
            <person name="Embley T.M."/>
            <person name="Coombs G.H."/>
            <person name="Mottram J.C."/>
            <person name="Tachezy J."/>
            <person name="Fraser-Liggett C.M."/>
            <person name="Johnson P.J."/>
        </authorList>
    </citation>
    <scope>NUCLEOTIDE SEQUENCE [LARGE SCALE GENOMIC DNA]</scope>
    <source>
        <strain evidence="8">G3</strain>
    </source>
</reference>
<dbReference type="STRING" id="5722.A2FT39"/>
<dbReference type="SMR" id="A2FT39"/>
<evidence type="ECO:0000256" key="1">
    <source>
        <dbReference type="ARBA" id="ARBA00008874"/>
    </source>
</evidence>
<dbReference type="Pfam" id="PF00786">
    <property type="entry name" value="PBD"/>
    <property type="match status" value="1"/>
</dbReference>
<evidence type="ECO:0000313" key="9">
    <source>
        <dbReference type="Proteomes" id="UP000001542"/>
    </source>
</evidence>
<comment type="catalytic activity">
    <reaction evidence="5">
        <text>L-threonyl-[protein] + ATP = O-phospho-L-threonyl-[protein] + ADP + H(+)</text>
        <dbReference type="Rhea" id="RHEA:46608"/>
        <dbReference type="Rhea" id="RHEA-COMP:11060"/>
        <dbReference type="Rhea" id="RHEA-COMP:11605"/>
        <dbReference type="ChEBI" id="CHEBI:15378"/>
        <dbReference type="ChEBI" id="CHEBI:30013"/>
        <dbReference type="ChEBI" id="CHEBI:30616"/>
        <dbReference type="ChEBI" id="CHEBI:61977"/>
        <dbReference type="ChEBI" id="CHEBI:456216"/>
        <dbReference type="EC" id="2.7.11.1"/>
    </reaction>
</comment>
<name>A2FT39_TRIV3</name>
<dbReference type="OMA" id="HIESYIW"/>
<organism evidence="8 9">
    <name type="scientific">Trichomonas vaginalis (strain ATCC PRA-98 / G3)</name>
    <dbReference type="NCBI Taxonomy" id="412133"/>
    <lineage>
        <taxon>Eukaryota</taxon>
        <taxon>Metamonada</taxon>
        <taxon>Parabasalia</taxon>
        <taxon>Trichomonadida</taxon>
        <taxon>Trichomonadidae</taxon>
        <taxon>Trichomonas</taxon>
    </lineage>
</organism>
<dbReference type="Proteomes" id="UP000001542">
    <property type="component" value="Unassembled WGS sequence"/>
</dbReference>
<protein>
    <submittedName>
        <fullName evidence="8">STE family protein kinase</fullName>
    </submittedName>
</protein>
<proteinExistence type="inferred from homology"/>
<dbReference type="VEuPathDB" id="TrichDB:TVAGG3_0806450"/>
<dbReference type="FunFam" id="1.10.510.10:FF:000802">
    <property type="entry name" value="Serine/threonine protein kinase"/>
    <property type="match status" value="1"/>
</dbReference>
<dbReference type="Pfam" id="PF00069">
    <property type="entry name" value="Pkinase"/>
    <property type="match status" value="1"/>
</dbReference>
<comment type="similarity">
    <text evidence="1">Belongs to the protein kinase superfamily. STE Ser/Thr protein kinase family. STE20 subfamily.</text>
</comment>
<dbReference type="eggNOG" id="KOG0578">
    <property type="taxonomic scope" value="Eukaryota"/>
</dbReference>
<evidence type="ECO:0000256" key="5">
    <source>
        <dbReference type="ARBA" id="ARBA00047899"/>
    </source>
</evidence>
<dbReference type="CDD" id="cd06614">
    <property type="entry name" value="STKc_PAK"/>
    <property type="match status" value="1"/>
</dbReference>
<dbReference type="SUPFAM" id="SSF56112">
    <property type="entry name" value="Protein kinase-like (PK-like)"/>
    <property type="match status" value="1"/>
</dbReference>
<dbReference type="GO" id="GO:0005524">
    <property type="term" value="F:ATP binding"/>
    <property type="evidence" value="ECO:0007669"/>
    <property type="project" value="UniProtKB-KW"/>
</dbReference>
<feature type="domain" description="Protein kinase" evidence="7">
    <location>
        <begin position="162"/>
        <end position="410"/>
    </location>
</feature>
<dbReference type="Gene3D" id="3.90.810.10">
    <property type="entry name" value="CRIB domain"/>
    <property type="match status" value="1"/>
</dbReference>
<dbReference type="VEuPathDB" id="TrichDB:TVAG_442880"/>